<evidence type="ECO:0000256" key="1">
    <source>
        <dbReference type="ARBA" id="ARBA00022527"/>
    </source>
</evidence>
<organism evidence="4 5">
    <name type="scientific">Mycobacterium botniense</name>
    <dbReference type="NCBI Taxonomy" id="84962"/>
    <lineage>
        <taxon>Bacteria</taxon>
        <taxon>Bacillati</taxon>
        <taxon>Actinomycetota</taxon>
        <taxon>Actinomycetes</taxon>
        <taxon>Mycobacteriales</taxon>
        <taxon>Mycobacteriaceae</taxon>
        <taxon>Mycobacterium</taxon>
    </lineage>
</organism>
<dbReference type="GO" id="GO:0004674">
    <property type="term" value="F:protein serine/threonine kinase activity"/>
    <property type="evidence" value="ECO:0007669"/>
    <property type="project" value="UniProtKB-KW"/>
</dbReference>
<dbReference type="InterPro" id="IPR036890">
    <property type="entry name" value="HATPase_C_sf"/>
</dbReference>
<accession>A0A7I9Y3U6</accession>
<dbReference type="NCBIfam" id="NF041045">
    <property type="entry name" value="RsbA_anti_sig"/>
    <property type="match status" value="1"/>
</dbReference>
<dbReference type="Pfam" id="PF13581">
    <property type="entry name" value="HATPase_c_2"/>
    <property type="match status" value="1"/>
</dbReference>
<dbReference type="Proteomes" id="UP000465361">
    <property type="component" value="Unassembled WGS sequence"/>
</dbReference>
<reference evidence="4 5" key="1">
    <citation type="journal article" date="2019" name="Emerg. Microbes Infect.">
        <title>Comprehensive subspecies identification of 175 nontuberculous mycobacteria species based on 7547 genomic profiles.</title>
        <authorList>
            <person name="Matsumoto Y."/>
            <person name="Kinjo T."/>
            <person name="Motooka D."/>
            <person name="Nabeya D."/>
            <person name="Jung N."/>
            <person name="Uechi K."/>
            <person name="Horii T."/>
            <person name="Iida T."/>
            <person name="Fujita J."/>
            <person name="Nakamura S."/>
        </authorList>
    </citation>
    <scope>NUCLEOTIDE SEQUENCE [LARGE SCALE GENOMIC DNA]</scope>
    <source>
        <strain evidence="4 5">JCM 17322</strain>
    </source>
</reference>
<dbReference type="AlphaFoldDB" id="A0A7I9Y3U6"/>
<dbReference type="InterPro" id="IPR025847">
    <property type="entry name" value="MEDS_domain"/>
</dbReference>
<dbReference type="RefSeq" id="WP_163760432.1">
    <property type="nucleotide sequence ID" value="NZ_BLKW01000004.1"/>
</dbReference>
<feature type="domain" description="MEDS" evidence="3">
    <location>
        <begin position="14"/>
        <end position="156"/>
    </location>
</feature>
<evidence type="ECO:0000259" key="3">
    <source>
        <dbReference type="Pfam" id="PF14417"/>
    </source>
</evidence>
<gene>
    <name evidence="4" type="ORF">MBOT_40590</name>
</gene>
<dbReference type="PANTHER" id="PTHR35526:SF3">
    <property type="entry name" value="ANTI-SIGMA-F FACTOR RSBW"/>
    <property type="match status" value="1"/>
</dbReference>
<evidence type="ECO:0000313" key="5">
    <source>
        <dbReference type="Proteomes" id="UP000465361"/>
    </source>
</evidence>
<dbReference type="SUPFAM" id="SSF55874">
    <property type="entry name" value="ATPase domain of HSP90 chaperone/DNA topoisomerase II/histidine kinase"/>
    <property type="match status" value="1"/>
</dbReference>
<keyword evidence="1" id="KW-0418">Kinase</keyword>
<dbReference type="InterPro" id="IPR003594">
    <property type="entry name" value="HATPase_dom"/>
</dbReference>
<keyword evidence="5" id="KW-1185">Reference proteome</keyword>
<evidence type="ECO:0000259" key="2">
    <source>
        <dbReference type="Pfam" id="PF13581"/>
    </source>
</evidence>
<dbReference type="PANTHER" id="PTHR35526">
    <property type="entry name" value="ANTI-SIGMA-F FACTOR RSBW-RELATED"/>
    <property type="match status" value="1"/>
</dbReference>
<dbReference type="EMBL" id="BLKW01000004">
    <property type="protein sequence ID" value="GFG76694.1"/>
    <property type="molecule type" value="Genomic_DNA"/>
</dbReference>
<dbReference type="InterPro" id="IPR050267">
    <property type="entry name" value="Anti-sigma-factor_SerPK"/>
</dbReference>
<protein>
    <submittedName>
        <fullName evidence="4">Anti-sigma regulatory factor</fullName>
    </submittedName>
</protein>
<dbReference type="CDD" id="cd16936">
    <property type="entry name" value="HATPase_RsbW-like"/>
    <property type="match status" value="1"/>
</dbReference>
<comment type="caution">
    <text evidence="4">The sequence shown here is derived from an EMBL/GenBank/DDBJ whole genome shotgun (WGS) entry which is preliminary data.</text>
</comment>
<dbReference type="Pfam" id="PF14417">
    <property type="entry name" value="MEDS"/>
    <property type="match status" value="1"/>
</dbReference>
<proteinExistence type="predicted"/>
<dbReference type="Gene3D" id="3.30.565.10">
    <property type="entry name" value="Histidine kinase-like ATPase, C-terminal domain"/>
    <property type="match status" value="1"/>
</dbReference>
<keyword evidence="1" id="KW-0808">Transferase</keyword>
<name>A0A7I9Y3U6_9MYCO</name>
<feature type="domain" description="Histidine kinase/HSP90-like ATPase" evidence="2">
    <location>
        <begin position="198"/>
        <end position="307"/>
    </location>
</feature>
<dbReference type="InterPro" id="IPR047718">
    <property type="entry name" value="RsbA-like_anti_sig"/>
</dbReference>
<evidence type="ECO:0000313" key="4">
    <source>
        <dbReference type="EMBL" id="GFG76694.1"/>
    </source>
</evidence>
<sequence length="314" mass="33987">MSTTTTAEASGFVHAALLYGCEQQYLDQVLPFILDGLALGQPVLVGVPTRNLAMLRGALGDAAANVAMADMTEIGRNPARMLGVMDGFATEHRDRRVRIVGEPVWPGRSVDEYAVCVESEALCNLLFDGCEMTALCPYDTSRLADRALADARMTHPLLWQSGSTDRCAEFAPHDALTRHHRPLVRDAMAVSYTVRAHADLGSARTFAAHYARQFGLSRERLESLLLIVTELASNSLQHAGQPCQLAFWPSHGHLVCEASDRGCLDDPLAGRRLPSGDGPGGRGLFLVNAVADLVRMYAAPTGTTIRAYLRLGFP</sequence>
<keyword evidence="1" id="KW-0723">Serine/threonine-protein kinase</keyword>